<proteinExistence type="predicted"/>
<evidence type="ECO:0000313" key="2">
    <source>
        <dbReference type="Proteomes" id="UP000823775"/>
    </source>
</evidence>
<comment type="caution">
    <text evidence="1">The sequence shown here is derived from an EMBL/GenBank/DDBJ whole genome shotgun (WGS) entry which is preliminary data.</text>
</comment>
<gene>
    <name evidence="1" type="ORF">HAX54_051489</name>
</gene>
<protein>
    <submittedName>
        <fullName evidence="1">Uncharacterized protein</fullName>
    </submittedName>
</protein>
<reference evidence="1 2" key="1">
    <citation type="journal article" date="2021" name="BMC Genomics">
        <title>Datura genome reveals duplications of psychoactive alkaloid biosynthetic genes and high mutation rate following tissue culture.</title>
        <authorList>
            <person name="Rajewski A."/>
            <person name="Carter-House D."/>
            <person name="Stajich J."/>
            <person name="Litt A."/>
        </authorList>
    </citation>
    <scope>NUCLEOTIDE SEQUENCE [LARGE SCALE GENOMIC DNA]</scope>
    <source>
        <strain evidence="1">AR-01</strain>
    </source>
</reference>
<name>A0ABS8SXQ0_DATST</name>
<dbReference type="EMBL" id="JACEIK010000918">
    <property type="protein sequence ID" value="MCD7463826.1"/>
    <property type="molecule type" value="Genomic_DNA"/>
</dbReference>
<organism evidence="1 2">
    <name type="scientific">Datura stramonium</name>
    <name type="common">Jimsonweed</name>
    <name type="synonym">Common thornapple</name>
    <dbReference type="NCBI Taxonomy" id="4076"/>
    <lineage>
        <taxon>Eukaryota</taxon>
        <taxon>Viridiplantae</taxon>
        <taxon>Streptophyta</taxon>
        <taxon>Embryophyta</taxon>
        <taxon>Tracheophyta</taxon>
        <taxon>Spermatophyta</taxon>
        <taxon>Magnoliopsida</taxon>
        <taxon>eudicotyledons</taxon>
        <taxon>Gunneridae</taxon>
        <taxon>Pentapetalae</taxon>
        <taxon>asterids</taxon>
        <taxon>lamiids</taxon>
        <taxon>Solanales</taxon>
        <taxon>Solanaceae</taxon>
        <taxon>Solanoideae</taxon>
        <taxon>Datureae</taxon>
        <taxon>Datura</taxon>
    </lineage>
</organism>
<accession>A0ABS8SXQ0</accession>
<keyword evidence="2" id="KW-1185">Reference proteome</keyword>
<evidence type="ECO:0000313" key="1">
    <source>
        <dbReference type="EMBL" id="MCD7463826.1"/>
    </source>
</evidence>
<feature type="non-terminal residue" evidence="1">
    <location>
        <position position="69"/>
    </location>
</feature>
<dbReference type="Proteomes" id="UP000823775">
    <property type="component" value="Unassembled WGS sequence"/>
</dbReference>
<sequence length="69" mass="7603">MADLFNIGLVGIDGTCRGTMHLWKQWVIGTQSLDVGGVGVDRSKSTSHRLGEEPNELLVVAMENFRMVE</sequence>